<dbReference type="Proteomes" id="UP000069902">
    <property type="component" value="Chromosome cPNK"/>
</dbReference>
<dbReference type="PATRIC" id="fig|389348.3.peg.1666"/>
<keyword evidence="2" id="KW-1185">Reference proteome</keyword>
<reference evidence="2" key="1">
    <citation type="submission" date="2015-09" db="EMBL/GenBank/DDBJ databases">
        <authorList>
            <person name="Bertelli C."/>
        </authorList>
    </citation>
    <scope>NUCLEOTIDE SEQUENCE [LARGE SCALE GENOMIC DNA]</scope>
    <source>
        <strain evidence="2">KNic</strain>
    </source>
</reference>
<dbReference type="AlphaFoldDB" id="A0A0U5JAN6"/>
<protein>
    <submittedName>
        <fullName evidence="1">Uncharacterized protein</fullName>
    </submittedName>
</protein>
<gene>
    <name evidence="1" type="ORF">PNK_1487</name>
</gene>
<organism evidence="1 2">
    <name type="scientific">Candidatus Protochlamydia naegleriophila</name>
    <dbReference type="NCBI Taxonomy" id="389348"/>
    <lineage>
        <taxon>Bacteria</taxon>
        <taxon>Pseudomonadati</taxon>
        <taxon>Chlamydiota</taxon>
        <taxon>Chlamydiia</taxon>
        <taxon>Parachlamydiales</taxon>
        <taxon>Parachlamydiaceae</taxon>
        <taxon>Candidatus Protochlamydia</taxon>
    </lineage>
</organism>
<dbReference type="EMBL" id="LN879502">
    <property type="protein sequence ID" value="CUI17097.1"/>
    <property type="molecule type" value="Genomic_DNA"/>
</dbReference>
<accession>A0A0U5JAN6</accession>
<proteinExistence type="predicted"/>
<dbReference type="KEGG" id="pnl:PNK_1487"/>
<evidence type="ECO:0000313" key="1">
    <source>
        <dbReference type="EMBL" id="CUI17097.1"/>
    </source>
</evidence>
<dbReference type="RefSeq" id="WP_032124289.1">
    <property type="nucleotide sequence ID" value="NZ_LN879502.1"/>
</dbReference>
<dbReference type="STRING" id="389348.PNK_1487"/>
<evidence type="ECO:0000313" key="2">
    <source>
        <dbReference type="Proteomes" id="UP000069902"/>
    </source>
</evidence>
<sequence>MNPGFVPIARGTEKITSYTEHEPAFSSEADINQIEEEEEEFAPVSKSLTVQERRRLITQGLASERLPRINNALSAVNINGRQFKSWVDVISSNLIQLASKVAKAEAKTILRIVEETRLRKNLAKCWHNLAVNFQQFCQKIKQDHSF</sequence>
<name>A0A0U5JAN6_9BACT</name>
<dbReference type="InParanoid" id="A0A0U5JAN6"/>